<dbReference type="EMBL" id="LAVA02000008">
    <property type="protein sequence ID" value="OIJ69157.1"/>
    <property type="molecule type" value="Genomic_DNA"/>
</dbReference>
<keyword evidence="5" id="KW-0175">Coiled coil</keyword>
<comment type="caution">
    <text evidence="9">The sequence shown here is derived from an EMBL/GenBank/DDBJ whole genome shotgun (WGS) entry which is preliminary data.</text>
</comment>
<evidence type="ECO:0000313" key="10">
    <source>
        <dbReference type="Proteomes" id="UP000034196"/>
    </source>
</evidence>
<dbReference type="RefSeq" id="WP_046581698.1">
    <property type="nucleotide sequence ID" value="NZ_LAVA02000008.1"/>
</dbReference>
<evidence type="ECO:0000256" key="5">
    <source>
        <dbReference type="SAM" id="Coils"/>
    </source>
</evidence>
<feature type="coiled-coil region" evidence="5">
    <location>
        <begin position="138"/>
        <end position="218"/>
    </location>
</feature>
<evidence type="ECO:0000256" key="1">
    <source>
        <dbReference type="ARBA" id="ARBA00007074"/>
    </source>
</evidence>
<evidence type="ECO:0000256" key="7">
    <source>
        <dbReference type="SAM" id="SignalP"/>
    </source>
</evidence>
<evidence type="ECO:0000256" key="4">
    <source>
        <dbReference type="ARBA" id="ARBA00022807"/>
    </source>
</evidence>
<feature type="chain" id="PRO_5009631599" evidence="7">
    <location>
        <begin position="35"/>
        <end position="350"/>
    </location>
</feature>
<proteinExistence type="inferred from homology"/>
<evidence type="ECO:0000256" key="2">
    <source>
        <dbReference type="ARBA" id="ARBA00022670"/>
    </source>
</evidence>
<keyword evidence="7" id="KW-0732">Signal</keyword>
<dbReference type="PANTHER" id="PTHR47359:SF3">
    <property type="entry name" value="NLP_P60 DOMAIN-CONTAINING PROTEIN-RELATED"/>
    <property type="match status" value="1"/>
</dbReference>
<dbReference type="InterPro" id="IPR038765">
    <property type="entry name" value="Papain-like_cys_pep_sf"/>
</dbReference>
<comment type="similarity">
    <text evidence="1">Belongs to the peptidase C40 family.</text>
</comment>
<dbReference type="InterPro" id="IPR000064">
    <property type="entry name" value="NLP_P60_dom"/>
</dbReference>
<feature type="region of interest" description="Disordered" evidence="6">
    <location>
        <begin position="71"/>
        <end position="92"/>
    </location>
</feature>
<dbReference type="PROSITE" id="PS51935">
    <property type="entry name" value="NLPC_P60"/>
    <property type="match status" value="1"/>
</dbReference>
<evidence type="ECO:0000256" key="6">
    <source>
        <dbReference type="SAM" id="MobiDB-lite"/>
    </source>
</evidence>
<organism evidence="9 10">
    <name type="scientific">Streptomyces mangrovisoli</name>
    <dbReference type="NCBI Taxonomy" id="1428628"/>
    <lineage>
        <taxon>Bacteria</taxon>
        <taxon>Bacillati</taxon>
        <taxon>Actinomycetota</taxon>
        <taxon>Actinomycetes</taxon>
        <taxon>Kitasatosporales</taxon>
        <taxon>Streptomycetaceae</taxon>
        <taxon>Streptomyces</taxon>
    </lineage>
</organism>
<dbReference type="Pfam" id="PF00877">
    <property type="entry name" value="NLPC_P60"/>
    <property type="match status" value="1"/>
</dbReference>
<dbReference type="GO" id="GO:0006508">
    <property type="term" value="P:proteolysis"/>
    <property type="evidence" value="ECO:0007669"/>
    <property type="project" value="UniProtKB-KW"/>
</dbReference>
<evidence type="ECO:0000313" key="9">
    <source>
        <dbReference type="EMBL" id="OIJ69157.1"/>
    </source>
</evidence>
<dbReference type="GO" id="GO:0008234">
    <property type="term" value="F:cysteine-type peptidase activity"/>
    <property type="evidence" value="ECO:0007669"/>
    <property type="project" value="UniProtKB-KW"/>
</dbReference>
<reference evidence="9" key="1">
    <citation type="submission" date="2016-10" db="EMBL/GenBank/DDBJ databases">
        <title>Genome sequence of Streptomyces mangrovisoli MUSC 149.</title>
        <authorList>
            <person name="Lee L.-H."/>
            <person name="Ser H.-L."/>
        </authorList>
    </citation>
    <scope>NUCLEOTIDE SEQUENCE [LARGE SCALE GENOMIC DNA]</scope>
    <source>
        <strain evidence="9">MUSC 149</strain>
    </source>
</reference>
<dbReference type="STRING" id="1428628.WN71_004000"/>
<keyword evidence="10" id="KW-1185">Reference proteome</keyword>
<gene>
    <name evidence="9" type="ORF">WN71_004000</name>
</gene>
<dbReference type="Gene3D" id="3.90.1720.10">
    <property type="entry name" value="endopeptidase domain like (from Nostoc punctiforme)"/>
    <property type="match status" value="1"/>
</dbReference>
<keyword evidence="3 9" id="KW-0378">Hydrolase</keyword>
<accession>A0A1J4P6N9</accession>
<dbReference type="InterPro" id="IPR051794">
    <property type="entry name" value="PG_Endopeptidase_C40"/>
</dbReference>
<evidence type="ECO:0000256" key="3">
    <source>
        <dbReference type="ARBA" id="ARBA00022801"/>
    </source>
</evidence>
<dbReference type="OrthoDB" id="5177647at2"/>
<feature type="signal peptide" evidence="7">
    <location>
        <begin position="1"/>
        <end position="34"/>
    </location>
</feature>
<dbReference type="Proteomes" id="UP000034196">
    <property type="component" value="Unassembled WGS sequence"/>
</dbReference>
<feature type="domain" description="NlpC/P60" evidence="8">
    <location>
        <begin position="234"/>
        <end position="350"/>
    </location>
</feature>
<name>A0A1J4P6N9_9ACTN</name>
<keyword evidence="4" id="KW-0788">Thiol protease</keyword>
<dbReference type="PANTHER" id="PTHR47359">
    <property type="entry name" value="PEPTIDOGLYCAN DL-ENDOPEPTIDASE CWLO"/>
    <property type="match status" value="1"/>
</dbReference>
<keyword evidence="2" id="KW-0645">Protease</keyword>
<dbReference type="SUPFAM" id="SSF54001">
    <property type="entry name" value="Cysteine proteinases"/>
    <property type="match status" value="1"/>
</dbReference>
<dbReference type="AlphaFoldDB" id="A0A1J4P6N9"/>
<protein>
    <submittedName>
        <fullName evidence="9">Glycoside hydrolase</fullName>
    </submittedName>
</protein>
<sequence length="350" mass="38024">MRRSPRAHGHGHRTAAALTLLCALTATTQSPALAAPDPGPTTLEGVRARLDTLYHQAEVATEKYDAADEKARAQQKKVDSLNGRARRAGRREASMKQLLGAAARAQYRGGGLPAEVQFALSPHPEHALDDAALTQQAQQATQQRLKALDAARKDLRERTDEATAELKDLRASRRAMDRNRDTIEKRIDAARALEARLRKKERQRLAALEKRAADKSQAQWVGTGVLDQAGTKGSAAGRKAIAYAMEQLGKPYVWGAEGPDSFDCSGLTSQAWLHAGVVIPRTSEEQWARLPHVPVARMRPGDLVIYFSDASHVALYIGDGKIVSAPRPGRFVYVSPAGSMEILGVVRPDA</sequence>
<evidence type="ECO:0000259" key="8">
    <source>
        <dbReference type="PROSITE" id="PS51935"/>
    </source>
</evidence>